<keyword evidence="6" id="KW-1185">Reference proteome</keyword>
<gene>
    <name evidence="5" type="ORF">AV654_19055</name>
</gene>
<evidence type="ECO:0000256" key="2">
    <source>
        <dbReference type="ARBA" id="ARBA00023016"/>
    </source>
</evidence>
<dbReference type="AlphaFoldDB" id="A0A161S2X5"/>
<dbReference type="PROSITE" id="PS50076">
    <property type="entry name" value="DNAJ_2"/>
    <property type="match status" value="1"/>
</dbReference>
<evidence type="ECO:0000256" key="3">
    <source>
        <dbReference type="SAM" id="MobiDB-lite"/>
    </source>
</evidence>
<comment type="caution">
    <text evidence="5">The sequence shown here is derived from an EMBL/GenBank/DDBJ whole genome shotgun (WGS) entry which is preliminary data.</text>
</comment>
<dbReference type="SMART" id="SM00271">
    <property type="entry name" value="DnaJ"/>
    <property type="match status" value="1"/>
</dbReference>
<keyword evidence="2" id="KW-0346">Stress response</keyword>
<organism evidence="5 6">
    <name type="scientific">Paenibacillus elgii</name>
    <dbReference type="NCBI Taxonomy" id="189691"/>
    <lineage>
        <taxon>Bacteria</taxon>
        <taxon>Bacillati</taxon>
        <taxon>Bacillota</taxon>
        <taxon>Bacilli</taxon>
        <taxon>Bacillales</taxon>
        <taxon>Paenibacillaceae</taxon>
        <taxon>Paenibacillus</taxon>
    </lineage>
</organism>
<dbReference type="STRING" id="1007103.GCA_000213315_01467"/>
<sequence length="251" mass="28979">MDNMKKNRRDPEIITVTDDRLIPVVAALTNLTESWKAQLSKGAVSLPMAVQIGKKLSHDRQQALLEFWEDTRLPDKYMNRALHAFALNMPDWAVHQVIRIFRLTEKIKASMVMLNDWMDRFDALYEQFEHEFWEGEWPGAEDELESYLDKLEADFQELYRQASDEKKSYNRHYGDSSSDSARDSARTAGPSRGPVSFPALIGAADDASPKELKQRYRTLMKKLHPDHGGSAYLFDWVKQAHDHYMQGKASL</sequence>
<dbReference type="EMBL" id="LQRA01000054">
    <property type="protein sequence ID" value="KZE78739.1"/>
    <property type="molecule type" value="Genomic_DNA"/>
</dbReference>
<reference evidence="6" key="1">
    <citation type="submission" date="2016-01" db="EMBL/GenBank/DDBJ databases">
        <title>Draft genome of Chromobacterium sp. F49.</title>
        <authorList>
            <person name="Hong K.W."/>
        </authorList>
    </citation>
    <scope>NUCLEOTIDE SEQUENCE [LARGE SCALE GENOMIC DNA]</scope>
    <source>
        <strain evidence="6">M63</strain>
    </source>
</reference>
<dbReference type="CDD" id="cd06257">
    <property type="entry name" value="DnaJ"/>
    <property type="match status" value="1"/>
</dbReference>
<evidence type="ECO:0000313" key="5">
    <source>
        <dbReference type="EMBL" id="KZE78739.1"/>
    </source>
</evidence>
<feature type="domain" description="J" evidence="4">
    <location>
        <begin position="196"/>
        <end position="249"/>
    </location>
</feature>
<feature type="compositionally biased region" description="Basic and acidic residues" evidence="3">
    <location>
        <begin position="166"/>
        <end position="185"/>
    </location>
</feature>
<evidence type="ECO:0000256" key="1">
    <source>
        <dbReference type="ARBA" id="ARBA00022705"/>
    </source>
</evidence>
<dbReference type="eggNOG" id="ENOG5033VS2">
    <property type="taxonomic scope" value="Bacteria"/>
</dbReference>
<accession>A0A161S2X5</accession>
<dbReference type="Gene3D" id="1.10.287.110">
    <property type="entry name" value="DnaJ domain"/>
    <property type="match status" value="1"/>
</dbReference>
<name>A0A161S2X5_9BACL</name>
<keyword evidence="1" id="KW-0235">DNA replication</keyword>
<proteinExistence type="predicted"/>
<protein>
    <recommendedName>
        <fullName evidence="4">J domain-containing protein</fullName>
    </recommendedName>
</protein>
<dbReference type="InterPro" id="IPR036869">
    <property type="entry name" value="J_dom_sf"/>
</dbReference>
<evidence type="ECO:0000313" key="6">
    <source>
        <dbReference type="Proteomes" id="UP000076563"/>
    </source>
</evidence>
<dbReference type="SUPFAM" id="SSF46565">
    <property type="entry name" value="Chaperone J-domain"/>
    <property type="match status" value="1"/>
</dbReference>
<dbReference type="InterPro" id="IPR001623">
    <property type="entry name" value="DnaJ_domain"/>
</dbReference>
<dbReference type="GO" id="GO:0006260">
    <property type="term" value="P:DNA replication"/>
    <property type="evidence" value="ECO:0007669"/>
    <property type="project" value="UniProtKB-KW"/>
</dbReference>
<feature type="region of interest" description="Disordered" evidence="3">
    <location>
        <begin position="166"/>
        <end position="200"/>
    </location>
</feature>
<evidence type="ECO:0000259" key="4">
    <source>
        <dbReference type="PROSITE" id="PS50076"/>
    </source>
</evidence>
<dbReference type="Proteomes" id="UP000076563">
    <property type="component" value="Unassembled WGS sequence"/>
</dbReference>